<evidence type="ECO:0000256" key="3">
    <source>
        <dbReference type="ARBA" id="ARBA00038502"/>
    </source>
</evidence>
<evidence type="ECO:0000256" key="1">
    <source>
        <dbReference type="ARBA" id="ARBA00022679"/>
    </source>
</evidence>
<dbReference type="InterPro" id="IPR051531">
    <property type="entry name" value="N-acetyltransferase"/>
</dbReference>
<gene>
    <name evidence="5" type="ORF">GGR24_002051</name>
</gene>
<dbReference type="PANTHER" id="PTHR43792:SF8">
    <property type="entry name" value="[RIBOSOMAL PROTEIN US5]-ALANINE N-ACETYLTRANSFERASE"/>
    <property type="match status" value="1"/>
</dbReference>
<dbReference type="Pfam" id="PF13302">
    <property type="entry name" value="Acetyltransf_3"/>
    <property type="match status" value="2"/>
</dbReference>
<dbReference type="SUPFAM" id="SSF55729">
    <property type="entry name" value="Acyl-CoA N-acyltransferases (Nat)"/>
    <property type="match status" value="2"/>
</dbReference>
<keyword evidence="2" id="KW-0012">Acyltransferase</keyword>
<dbReference type="AlphaFoldDB" id="A0A7W6GEZ9"/>
<feature type="domain" description="N-acetyltransferase" evidence="4">
    <location>
        <begin position="23"/>
        <end position="181"/>
    </location>
</feature>
<evidence type="ECO:0000259" key="4">
    <source>
        <dbReference type="PROSITE" id="PS51186"/>
    </source>
</evidence>
<evidence type="ECO:0000313" key="5">
    <source>
        <dbReference type="EMBL" id="MBB3973381.1"/>
    </source>
</evidence>
<dbReference type="PANTHER" id="PTHR43792">
    <property type="entry name" value="GNAT FAMILY, PUTATIVE (AFU_ORTHOLOGUE AFUA_3G00765)-RELATED-RELATED"/>
    <property type="match status" value="1"/>
</dbReference>
<feature type="domain" description="N-acetyltransferase" evidence="4">
    <location>
        <begin position="195"/>
        <end position="356"/>
    </location>
</feature>
<protein>
    <submittedName>
        <fullName evidence="5">RimJ/RimL family protein N-acetyltransferase</fullName>
    </submittedName>
</protein>
<dbReference type="Proteomes" id="UP000528964">
    <property type="component" value="Unassembled WGS sequence"/>
</dbReference>
<evidence type="ECO:0000256" key="2">
    <source>
        <dbReference type="ARBA" id="ARBA00023315"/>
    </source>
</evidence>
<keyword evidence="1 5" id="KW-0808">Transferase</keyword>
<dbReference type="EMBL" id="JACIDR010000003">
    <property type="protein sequence ID" value="MBB3973381.1"/>
    <property type="molecule type" value="Genomic_DNA"/>
</dbReference>
<dbReference type="GO" id="GO:0016747">
    <property type="term" value="F:acyltransferase activity, transferring groups other than amino-acyl groups"/>
    <property type="evidence" value="ECO:0007669"/>
    <property type="project" value="InterPro"/>
</dbReference>
<comment type="similarity">
    <text evidence="3">Belongs to the acetyltransferase family. RimJ subfamily.</text>
</comment>
<dbReference type="InterPro" id="IPR000182">
    <property type="entry name" value="GNAT_dom"/>
</dbReference>
<sequence length="388" mass="41054">MSARIAFDDGLLAEDCLTAVPGVRLRRLTPADAAALAAGLNDLEVSKNLVAVPHPYGPEDAAVFLKGPAASPHMLCAGLWVDDSFAGCVAIDATAGFPELGYWLVRAHWGRGIVSAATRAIVDLAFGATRIEKIVSGHFVDNAASAAVLRKLGFKPAGVVETRSRARAEPVRLVAMNLDRETWEADRPTIETSRLVMRPPLMTDAEEIAALANDGGLPLTTAATPRVRRPEEARAFVLEALRRGFPREASFCMRLKEGGALVGGVGWREAGADEVELGYWLGADHRGVGLATEAARAALEAAFETTGAATVKACCRLINSASRGVLERCGFQWAGAGHMRAQTSGGPAPVDRFRLEREVFFSLKAWGAAAIRTGQAPGPSARRPVALG</sequence>
<organism evidence="5 6">
    <name type="scientific">Hansschlegelia beijingensis</name>
    <dbReference type="NCBI Taxonomy" id="1133344"/>
    <lineage>
        <taxon>Bacteria</taxon>
        <taxon>Pseudomonadati</taxon>
        <taxon>Pseudomonadota</taxon>
        <taxon>Alphaproteobacteria</taxon>
        <taxon>Hyphomicrobiales</taxon>
        <taxon>Methylopilaceae</taxon>
        <taxon>Hansschlegelia</taxon>
    </lineage>
</organism>
<comment type="caution">
    <text evidence="5">The sequence shown here is derived from an EMBL/GenBank/DDBJ whole genome shotgun (WGS) entry which is preliminary data.</text>
</comment>
<dbReference type="InterPro" id="IPR016181">
    <property type="entry name" value="Acyl_CoA_acyltransferase"/>
</dbReference>
<accession>A0A7W6GEZ9</accession>
<dbReference type="RefSeq" id="WP_183395261.1">
    <property type="nucleotide sequence ID" value="NZ_JACIDR010000003.1"/>
</dbReference>
<name>A0A7W6GEZ9_9HYPH</name>
<keyword evidence="6" id="KW-1185">Reference proteome</keyword>
<evidence type="ECO:0000313" key="6">
    <source>
        <dbReference type="Proteomes" id="UP000528964"/>
    </source>
</evidence>
<reference evidence="5 6" key="1">
    <citation type="submission" date="2020-08" db="EMBL/GenBank/DDBJ databases">
        <title>Genomic Encyclopedia of Type Strains, Phase IV (KMG-IV): sequencing the most valuable type-strain genomes for metagenomic binning, comparative biology and taxonomic classification.</title>
        <authorList>
            <person name="Goeker M."/>
        </authorList>
    </citation>
    <scope>NUCLEOTIDE SEQUENCE [LARGE SCALE GENOMIC DNA]</scope>
    <source>
        <strain evidence="5 6">DSM 25481</strain>
    </source>
</reference>
<proteinExistence type="inferred from homology"/>
<dbReference type="Gene3D" id="3.40.630.30">
    <property type="match status" value="2"/>
</dbReference>
<dbReference type="PROSITE" id="PS51186">
    <property type="entry name" value="GNAT"/>
    <property type="match status" value="2"/>
</dbReference>